<organism evidence="10 11">
    <name type="scientific">Paenibacillus solisilvae</name>
    <dbReference type="NCBI Taxonomy" id="2486751"/>
    <lineage>
        <taxon>Bacteria</taxon>
        <taxon>Bacillati</taxon>
        <taxon>Bacillota</taxon>
        <taxon>Bacilli</taxon>
        <taxon>Bacillales</taxon>
        <taxon>Paenibacillaceae</taxon>
        <taxon>Paenibacillus</taxon>
    </lineage>
</organism>
<accession>A0ABW0VYL1</accession>
<evidence type="ECO:0000256" key="8">
    <source>
        <dbReference type="SAM" id="Phobius"/>
    </source>
</evidence>
<name>A0ABW0VYL1_9BACL</name>
<comment type="subcellular location">
    <subcellularLocation>
        <location evidence="1">Cell membrane</location>
        <topology evidence="1">Multi-pass membrane protein</topology>
    </subcellularLocation>
</comment>
<dbReference type="InterPro" id="IPR000802">
    <property type="entry name" value="Arsenical_pump_ArsB"/>
</dbReference>
<evidence type="ECO:0000259" key="9">
    <source>
        <dbReference type="Pfam" id="PF03600"/>
    </source>
</evidence>
<feature type="transmembrane region" description="Helical" evidence="8">
    <location>
        <begin position="125"/>
        <end position="141"/>
    </location>
</feature>
<dbReference type="Pfam" id="PF03600">
    <property type="entry name" value="CitMHS"/>
    <property type="match status" value="1"/>
</dbReference>
<keyword evidence="4" id="KW-1003">Cell membrane</keyword>
<evidence type="ECO:0000256" key="6">
    <source>
        <dbReference type="ARBA" id="ARBA00022989"/>
    </source>
</evidence>
<feature type="transmembrane region" description="Helical" evidence="8">
    <location>
        <begin position="332"/>
        <end position="357"/>
    </location>
</feature>
<evidence type="ECO:0000256" key="3">
    <source>
        <dbReference type="ARBA" id="ARBA00022448"/>
    </source>
</evidence>
<keyword evidence="3" id="KW-0813">Transport</keyword>
<keyword evidence="7 8" id="KW-0472">Membrane</keyword>
<evidence type="ECO:0000256" key="2">
    <source>
        <dbReference type="ARBA" id="ARBA00009843"/>
    </source>
</evidence>
<evidence type="ECO:0000256" key="4">
    <source>
        <dbReference type="ARBA" id="ARBA00022475"/>
    </source>
</evidence>
<comment type="similarity">
    <text evidence="2">Belongs to the CitM (TC 2.A.11) transporter family.</text>
</comment>
<keyword evidence="6 8" id="KW-1133">Transmembrane helix</keyword>
<keyword evidence="11" id="KW-1185">Reference proteome</keyword>
<dbReference type="CDD" id="cd01116">
    <property type="entry name" value="P_permease"/>
    <property type="match status" value="1"/>
</dbReference>
<feature type="transmembrane region" description="Helical" evidence="8">
    <location>
        <begin position="416"/>
        <end position="439"/>
    </location>
</feature>
<feature type="transmembrane region" description="Helical" evidence="8">
    <location>
        <begin position="146"/>
        <end position="163"/>
    </location>
</feature>
<evidence type="ECO:0000256" key="1">
    <source>
        <dbReference type="ARBA" id="ARBA00004651"/>
    </source>
</evidence>
<comment type="caution">
    <text evidence="10">The sequence shown here is derived from an EMBL/GenBank/DDBJ whole genome shotgun (WGS) entry which is preliminary data.</text>
</comment>
<sequence length="441" mass="47684">MKHELTSDPAFWQVAAAVIIFLLTYSIIITEKINRAVIALSGAVVMLLLGIVDMHVAFTDYLEWGTIFLFIGMMILVGIINKTGIFQYAAVKAAQKAGGDPVKLLVMLTLLTAVGSAFLDNVTTVLLVVPITFSITNILKVSPMPYLISEILASNIGGIATLIGDPPNIMIGSANPHLDFNAFLIHLAPASIVIMLITMALLVWIYRRKLSVSEASKNEVKTLSAETYIRDPKRMRKSVFVLLLTILGFLLHSLLHVEAAVIALAGATLLMLIGVGKHEAEEVFEYIEWETIFFFVGLFVLVGGLIEMGVINKLATMTLQITSGHMAYTSMLILWVSGMASATIDNIPFVATMIPLIQNLGAEMNFDSPEALNPLWWSLALGAGLGGNGTLIGSSANVIAAGLAVREGKNLSYMEFLKIGAPLTLISLIISTVYVYLFLLP</sequence>
<feature type="transmembrane region" description="Helical" evidence="8">
    <location>
        <begin position="239"/>
        <end position="272"/>
    </location>
</feature>
<dbReference type="PANTHER" id="PTHR43568:SF1">
    <property type="entry name" value="P PROTEIN"/>
    <property type="match status" value="1"/>
</dbReference>
<keyword evidence="5 8" id="KW-0812">Transmembrane</keyword>
<dbReference type="EMBL" id="JBHSOW010000045">
    <property type="protein sequence ID" value="MFC5650117.1"/>
    <property type="molecule type" value="Genomic_DNA"/>
</dbReference>
<dbReference type="RefSeq" id="WP_379188670.1">
    <property type="nucleotide sequence ID" value="NZ_JBHSOW010000045.1"/>
</dbReference>
<reference evidence="11" key="1">
    <citation type="journal article" date="2019" name="Int. J. Syst. Evol. Microbiol.">
        <title>The Global Catalogue of Microorganisms (GCM) 10K type strain sequencing project: providing services to taxonomists for standard genome sequencing and annotation.</title>
        <authorList>
            <consortium name="The Broad Institute Genomics Platform"/>
            <consortium name="The Broad Institute Genome Sequencing Center for Infectious Disease"/>
            <person name="Wu L."/>
            <person name="Ma J."/>
        </authorList>
    </citation>
    <scope>NUCLEOTIDE SEQUENCE [LARGE SCALE GENOMIC DNA]</scope>
    <source>
        <strain evidence="11">CGMCC 1.3240</strain>
    </source>
</reference>
<feature type="transmembrane region" description="Helical" evidence="8">
    <location>
        <begin position="37"/>
        <end position="58"/>
    </location>
</feature>
<feature type="domain" description="Citrate transporter-like" evidence="9">
    <location>
        <begin position="27"/>
        <end position="382"/>
    </location>
</feature>
<dbReference type="PANTHER" id="PTHR43568">
    <property type="entry name" value="P PROTEIN"/>
    <property type="match status" value="1"/>
</dbReference>
<feature type="transmembrane region" description="Helical" evidence="8">
    <location>
        <begin position="292"/>
        <end position="311"/>
    </location>
</feature>
<dbReference type="InterPro" id="IPR051475">
    <property type="entry name" value="Diverse_Ion_Transporter"/>
</dbReference>
<feature type="transmembrane region" description="Helical" evidence="8">
    <location>
        <begin position="377"/>
        <end position="404"/>
    </location>
</feature>
<dbReference type="PRINTS" id="PR00758">
    <property type="entry name" value="ARSENICPUMP"/>
</dbReference>
<dbReference type="Proteomes" id="UP001596047">
    <property type="component" value="Unassembled WGS sequence"/>
</dbReference>
<evidence type="ECO:0000313" key="11">
    <source>
        <dbReference type="Proteomes" id="UP001596047"/>
    </source>
</evidence>
<evidence type="ECO:0000256" key="7">
    <source>
        <dbReference type="ARBA" id="ARBA00023136"/>
    </source>
</evidence>
<proteinExistence type="inferred from homology"/>
<dbReference type="InterPro" id="IPR004680">
    <property type="entry name" value="Cit_transptr-like_dom"/>
</dbReference>
<evidence type="ECO:0000313" key="10">
    <source>
        <dbReference type="EMBL" id="MFC5650117.1"/>
    </source>
</evidence>
<gene>
    <name evidence="10" type="ORF">ACFPYJ_13485</name>
</gene>
<feature type="transmembrane region" description="Helical" evidence="8">
    <location>
        <begin position="64"/>
        <end position="81"/>
    </location>
</feature>
<protein>
    <submittedName>
        <fullName evidence="10">SLC13 family permease</fullName>
    </submittedName>
</protein>
<feature type="transmembrane region" description="Helical" evidence="8">
    <location>
        <begin position="183"/>
        <end position="206"/>
    </location>
</feature>
<feature type="transmembrane region" description="Helical" evidence="8">
    <location>
        <begin position="102"/>
        <end position="119"/>
    </location>
</feature>
<evidence type="ECO:0000256" key="5">
    <source>
        <dbReference type="ARBA" id="ARBA00022692"/>
    </source>
</evidence>
<feature type="transmembrane region" description="Helical" evidence="8">
    <location>
        <begin position="12"/>
        <end position="30"/>
    </location>
</feature>